<dbReference type="EMBL" id="JANEYF010004144">
    <property type="protein sequence ID" value="KAJ8932075.1"/>
    <property type="molecule type" value="Genomic_DNA"/>
</dbReference>
<dbReference type="SMART" id="SM00409">
    <property type="entry name" value="IG"/>
    <property type="match status" value="3"/>
</dbReference>
<dbReference type="Pfam" id="PF13927">
    <property type="entry name" value="Ig_3"/>
    <property type="match status" value="1"/>
</dbReference>
<organism evidence="21 22">
    <name type="scientific">Rhamnusium bicolor</name>
    <dbReference type="NCBI Taxonomy" id="1586634"/>
    <lineage>
        <taxon>Eukaryota</taxon>
        <taxon>Metazoa</taxon>
        <taxon>Ecdysozoa</taxon>
        <taxon>Arthropoda</taxon>
        <taxon>Hexapoda</taxon>
        <taxon>Insecta</taxon>
        <taxon>Pterygota</taxon>
        <taxon>Neoptera</taxon>
        <taxon>Endopterygota</taxon>
        <taxon>Coleoptera</taxon>
        <taxon>Polyphaga</taxon>
        <taxon>Cucujiformia</taxon>
        <taxon>Chrysomeloidea</taxon>
        <taxon>Cerambycidae</taxon>
        <taxon>Lepturinae</taxon>
        <taxon>Rhagiini</taxon>
        <taxon>Rhamnusium</taxon>
    </lineage>
</organism>
<dbReference type="PROSITE" id="PS50835">
    <property type="entry name" value="IG_LIKE"/>
    <property type="match status" value="2"/>
</dbReference>
<evidence type="ECO:0000313" key="21">
    <source>
        <dbReference type="EMBL" id="KAJ8932075.1"/>
    </source>
</evidence>
<evidence type="ECO:0000256" key="19">
    <source>
        <dbReference type="SAM" id="SignalP"/>
    </source>
</evidence>
<keyword evidence="11 18" id="KW-1133">Transmembrane helix</keyword>
<keyword evidence="5 18" id="KW-0812">Transmembrane</keyword>
<dbReference type="PANTHER" id="PTHR12231:SF253">
    <property type="entry name" value="DPR-INTERACTING PROTEIN ETA, ISOFORM B-RELATED"/>
    <property type="match status" value="1"/>
</dbReference>
<feature type="domain" description="Ig-like" evidence="20">
    <location>
        <begin position="118"/>
        <end position="191"/>
    </location>
</feature>
<keyword evidence="12 18" id="KW-0472">Membrane</keyword>
<dbReference type="InterPro" id="IPR007110">
    <property type="entry name" value="Ig-like_dom"/>
</dbReference>
<dbReference type="Gene3D" id="2.60.40.10">
    <property type="entry name" value="Immunoglobulins"/>
    <property type="match status" value="3"/>
</dbReference>
<evidence type="ECO:0000256" key="4">
    <source>
        <dbReference type="ARBA" id="ARBA00022679"/>
    </source>
</evidence>
<keyword evidence="16" id="KW-0325">Glycoprotein</keyword>
<dbReference type="InterPro" id="IPR013098">
    <property type="entry name" value="Ig_I-set"/>
</dbReference>
<dbReference type="FunFam" id="2.60.40.10:FF:000020">
    <property type="entry name" value="Fibroblast growth factor receptor"/>
    <property type="match status" value="1"/>
</dbReference>
<dbReference type="InterPro" id="IPR003599">
    <property type="entry name" value="Ig_sub"/>
</dbReference>
<proteinExistence type="predicted"/>
<evidence type="ECO:0000256" key="18">
    <source>
        <dbReference type="SAM" id="Phobius"/>
    </source>
</evidence>
<evidence type="ECO:0000256" key="14">
    <source>
        <dbReference type="ARBA" id="ARBA00023157"/>
    </source>
</evidence>
<evidence type="ECO:0000256" key="17">
    <source>
        <dbReference type="ARBA" id="ARBA00023319"/>
    </source>
</evidence>
<keyword evidence="14" id="KW-1015">Disulfide bond</keyword>
<keyword evidence="10" id="KW-0067">ATP-binding</keyword>
<evidence type="ECO:0000256" key="10">
    <source>
        <dbReference type="ARBA" id="ARBA00022840"/>
    </source>
</evidence>
<dbReference type="InterPro" id="IPR051170">
    <property type="entry name" value="Neural/epithelial_adhesion"/>
</dbReference>
<feature type="transmembrane region" description="Helical" evidence="18">
    <location>
        <begin position="319"/>
        <end position="344"/>
    </location>
</feature>
<feature type="domain" description="Ig-like" evidence="20">
    <location>
        <begin position="214"/>
        <end position="304"/>
    </location>
</feature>
<keyword evidence="9" id="KW-0418">Kinase</keyword>
<evidence type="ECO:0000259" key="20">
    <source>
        <dbReference type="PROSITE" id="PS50835"/>
    </source>
</evidence>
<evidence type="ECO:0000256" key="6">
    <source>
        <dbReference type="ARBA" id="ARBA00022729"/>
    </source>
</evidence>
<dbReference type="EC" id="2.7.10.1" evidence="2"/>
<evidence type="ECO:0000256" key="7">
    <source>
        <dbReference type="ARBA" id="ARBA00022737"/>
    </source>
</evidence>
<feature type="chain" id="PRO_5043731701" description="receptor protein-tyrosine kinase" evidence="19">
    <location>
        <begin position="23"/>
        <end position="377"/>
    </location>
</feature>
<evidence type="ECO:0000256" key="11">
    <source>
        <dbReference type="ARBA" id="ARBA00022989"/>
    </source>
</evidence>
<keyword evidence="3" id="KW-0597">Phosphoprotein</keyword>
<dbReference type="Pfam" id="PF07679">
    <property type="entry name" value="I-set"/>
    <property type="match status" value="1"/>
</dbReference>
<dbReference type="FunFam" id="2.60.40.10:FF:000016">
    <property type="entry name" value="Fibroblast growth factor receptor"/>
    <property type="match status" value="1"/>
</dbReference>
<reference evidence="21" key="1">
    <citation type="journal article" date="2023" name="Insect Mol. Biol.">
        <title>Genome sequencing provides insights into the evolution of gene families encoding plant cell wall-degrading enzymes in longhorned beetles.</title>
        <authorList>
            <person name="Shin N.R."/>
            <person name="Okamura Y."/>
            <person name="Kirsch R."/>
            <person name="Pauchet Y."/>
        </authorList>
    </citation>
    <scope>NUCLEOTIDE SEQUENCE</scope>
    <source>
        <strain evidence="21">RBIC_L_NR</strain>
    </source>
</reference>
<dbReference type="GO" id="GO:0005524">
    <property type="term" value="F:ATP binding"/>
    <property type="evidence" value="ECO:0007669"/>
    <property type="project" value="UniProtKB-KW"/>
</dbReference>
<dbReference type="InterPro" id="IPR003598">
    <property type="entry name" value="Ig_sub2"/>
</dbReference>
<sequence>MGIYILYVVFEICICIVFKAHAIAPNETEYNEEELINNIFENITAIADSTLILQCPKKSNETEWKLLNDNNTNGKTLQTNSNVLEFRPVSPADKGIYACFTNKTWIVKKYNVTVLERPHFIKKMQKLILKPAGNTVRLNCKAGGIPPPNITWYREDKSPPKRELGDIKTNHWSLTLEDSVLSDKGNYTCVVCNIVGCINFTFVVEVVERYHNTPILTNGLENSTVSVGSNVTLKCESVSDLHPYITWTRFYNDPNNSELLQKSDSGNVGPEVYQLINVTHEDEGWYACFISNSLGTTSSSAYLQVVDEPTIFKEEPPNFFTIGIVAAIGAVVVISVITFMCIHFRQKIKREKREKMIAVETARAAIKTTQWTKKSYY</sequence>
<dbReference type="InterPro" id="IPR036179">
    <property type="entry name" value="Ig-like_dom_sf"/>
</dbReference>
<keyword evidence="15" id="KW-0675">Receptor</keyword>
<protein>
    <recommendedName>
        <fullName evidence="2">receptor protein-tyrosine kinase</fullName>
        <ecNumber evidence="2">2.7.10.1</ecNumber>
    </recommendedName>
</protein>
<dbReference type="PANTHER" id="PTHR12231">
    <property type="entry name" value="CTX-RELATED TYPE I TRANSMEMBRANE PROTEIN"/>
    <property type="match status" value="1"/>
</dbReference>
<keyword evidence="8" id="KW-0547">Nucleotide-binding</keyword>
<dbReference type="SUPFAM" id="SSF48726">
    <property type="entry name" value="Immunoglobulin"/>
    <property type="match status" value="3"/>
</dbReference>
<gene>
    <name evidence="21" type="ORF">NQ314_014977</name>
</gene>
<accession>A0AAV8X0Z4</accession>
<keyword evidence="6 19" id="KW-0732">Signal</keyword>
<keyword evidence="22" id="KW-1185">Reference proteome</keyword>
<evidence type="ECO:0000256" key="15">
    <source>
        <dbReference type="ARBA" id="ARBA00023170"/>
    </source>
</evidence>
<keyword evidence="7" id="KW-0677">Repeat</keyword>
<feature type="signal peptide" evidence="19">
    <location>
        <begin position="1"/>
        <end position="22"/>
    </location>
</feature>
<dbReference type="GO" id="GO:0004714">
    <property type="term" value="F:transmembrane receptor protein tyrosine kinase activity"/>
    <property type="evidence" value="ECO:0007669"/>
    <property type="project" value="UniProtKB-EC"/>
</dbReference>
<evidence type="ECO:0000256" key="8">
    <source>
        <dbReference type="ARBA" id="ARBA00022741"/>
    </source>
</evidence>
<evidence type="ECO:0000256" key="16">
    <source>
        <dbReference type="ARBA" id="ARBA00023180"/>
    </source>
</evidence>
<keyword evidence="13" id="KW-0829">Tyrosine-protein kinase</keyword>
<dbReference type="Proteomes" id="UP001162156">
    <property type="component" value="Unassembled WGS sequence"/>
</dbReference>
<name>A0AAV8X0Z4_9CUCU</name>
<evidence type="ECO:0000256" key="2">
    <source>
        <dbReference type="ARBA" id="ARBA00011902"/>
    </source>
</evidence>
<evidence type="ECO:0000256" key="3">
    <source>
        <dbReference type="ARBA" id="ARBA00022553"/>
    </source>
</evidence>
<evidence type="ECO:0000256" key="1">
    <source>
        <dbReference type="ARBA" id="ARBA00004167"/>
    </source>
</evidence>
<comment type="subcellular location">
    <subcellularLocation>
        <location evidence="1">Membrane</location>
        <topology evidence="1">Single-pass membrane protein</topology>
    </subcellularLocation>
</comment>
<evidence type="ECO:0000256" key="13">
    <source>
        <dbReference type="ARBA" id="ARBA00023137"/>
    </source>
</evidence>
<evidence type="ECO:0000256" key="12">
    <source>
        <dbReference type="ARBA" id="ARBA00023136"/>
    </source>
</evidence>
<dbReference type="AlphaFoldDB" id="A0AAV8X0Z4"/>
<evidence type="ECO:0000256" key="5">
    <source>
        <dbReference type="ARBA" id="ARBA00022692"/>
    </source>
</evidence>
<keyword evidence="17" id="KW-0393">Immunoglobulin domain</keyword>
<dbReference type="InterPro" id="IPR013783">
    <property type="entry name" value="Ig-like_fold"/>
</dbReference>
<keyword evidence="4" id="KW-0808">Transferase</keyword>
<evidence type="ECO:0000313" key="22">
    <source>
        <dbReference type="Proteomes" id="UP001162156"/>
    </source>
</evidence>
<dbReference type="SMART" id="SM00408">
    <property type="entry name" value="IGc2"/>
    <property type="match status" value="3"/>
</dbReference>
<evidence type="ECO:0000256" key="9">
    <source>
        <dbReference type="ARBA" id="ARBA00022777"/>
    </source>
</evidence>
<dbReference type="GO" id="GO:0016020">
    <property type="term" value="C:membrane"/>
    <property type="evidence" value="ECO:0007669"/>
    <property type="project" value="UniProtKB-SubCell"/>
</dbReference>
<comment type="caution">
    <text evidence="21">The sequence shown here is derived from an EMBL/GenBank/DDBJ whole genome shotgun (WGS) entry which is preliminary data.</text>
</comment>